<evidence type="ECO:0000313" key="11">
    <source>
        <dbReference type="EMBL" id="MBD3940785.1"/>
    </source>
</evidence>
<keyword evidence="9" id="KW-1133">Transmembrane helix</keyword>
<dbReference type="SUPFAM" id="SSF55785">
    <property type="entry name" value="PYP-like sensor domain (PAS domain)"/>
    <property type="match status" value="1"/>
</dbReference>
<dbReference type="PROSITE" id="PS50109">
    <property type="entry name" value="HIS_KIN"/>
    <property type="match status" value="1"/>
</dbReference>
<feature type="transmembrane region" description="Helical" evidence="9">
    <location>
        <begin position="129"/>
        <end position="149"/>
    </location>
</feature>
<dbReference type="SMART" id="SM00387">
    <property type="entry name" value="HATPase_c"/>
    <property type="match status" value="1"/>
</dbReference>
<evidence type="ECO:0000256" key="4">
    <source>
        <dbReference type="ARBA" id="ARBA00022553"/>
    </source>
</evidence>
<protein>
    <recommendedName>
        <fullName evidence="3">histidine kinase</fullName>
        <ecNumber evidence="3">2.7.13.3</ecNumber>
    </recommendedName>
</protein>
<dbReference type="SMART" id="SM00388">
    <property type="entry name" value="HisKA"/>
    <property type="match status" value="1"/>
</dbReference>
<dbReference type="GO" id="GO:0016301">
    <property type="term" value="F:kinase activity"/>
    <property type="evidence" value="ECO:0007669"/>
    <property type="project" value="UniProtKB-KW"/>
</dbReference>
<accession>A0ABR8NJD3</accession>
<keyword evidence="5" id="KW-0808">Transferase</keyword>
<comment type="subcellular location">
    <subcellularLocation>
        <location evidence="2">Cell membrane</location>
    </subcellularLocation>
</comment>
<dbReference type="PRINTS" id="PR00344">
    <property type="entry name" value="BCTRLSENSOR"/>
</dbReference>
<dbReference type="CDD" id="cd00082">
    <property type="entry name" value="HisKA"/>
    <property type="match status" value="1"/>
</dbReference>
<evidence type="ECO:0000259" key="10">
    <source>
        <dbReference type="PROSITE" id="PS50109"/>
    </source>
</evidence>
<evidence type="ECO:0000256" key="1">
    <source>
        <dbReference type="ARBA" id="ARBA00000085"/>
    </source>
</evidence>
<dbReference type="SUPFAM" id="SSF55874">
    <property type="entry name" value="ATPase domain of HSP90 chaperone/DNA topoisomerase II/histidine kinase"/>
    <property type="match status" value="1"/>
</dbReference>
<evidence type="ECO:0000256" key="8">
    <source>
        <dbReference type="SAM" id="MobiDB-lite"/>
    </source>
</evidence>
<dbReference type="Pfam" id="PF02518">
    <property type="entry name" value="HATPase_c"/>
    <property type="match status" value="1"/>
</dbReference>
<dbReference type="Proteomes" id="UP000598426">
    <property type="component" value="Unassembled WGS sequence"/>
</dbReference>
<dbReference type="EC" id="2.7.13.3" evidence="3"/>
<dbReference type="InterPro" id="IPR004358">
    <property type="entry name" value="Sig_transdc_His_kin-like_C"/>
</dbReference>
<dbReference type="Gene3D" id="3.30.450.20">
    <property type="entry name" value="PAS domain"/>
    <property type="match status" value="1"/>
</dbReference>
<dbReference type="PANTHER" id="PTHR43047">
    <property type="entry name" value="TWO-COMPONENT HISTIDINE PROTEIN KINASE"/>
    <property type="match status" value="1"/>
</dbReference>
<organism evidence="11 12">
    <name type="scientific">Microbacterium helvum</name>
    <dbReference type="NCBI Taxonomy" id="2773713"/>
    <lineage>
        <taxon>Bacteria</taxon>
        <taxon>Bacillati</taxon>
        <taxon>Actinomycetota</taxon>
        <taxon>Actinomycetes</taxon>
        <taxon>Micrococcales</taxon>
        <taxon>Microbacteriaceae</taxon>
        <taxon>Microbacterium</taxon>
    </lineage>
</organism>
<dbReference type="Gene3D" id="3.30.565.10">
    <property type="entry name" value="Histidine kinase-like ATPase, C-terminal domain"/>
    <property type="match status" value="1"/>
</dbReference>
<keyword evidence="9" id="KW-0812">Transmembrane</keyword>
<keyword evidence="6 11" id="KW-0418">Kinase</keyword>
<proteinExistence type="predicted"/>
<feature type="transmembrane region" description="Helical" evidence="9">
    <location>
        <begin position="63"/>
        <end position="81"/>
    </location>
</feature>
<dbReference type="PANTHER" id="PTHR43047:SF72">
    <property type="entry name" value="OSMOSENSING HISTIDINE PROTEIN KINASE SLN1"/>
    <property type="match status" value="1"/>
</dbReference>
<evidence type="ECO:0000256" key="5">
    <source>
        <dbReference type="ARBA" id="ARBA00022679"/>
    </source>
</evidence>
<keyword evidence="7" id="KW-0902">Two-component regulatory system</keyword>
<dbReference type="InterPro" id="IPR003594">
    <property type="entry name" value="HATPase_dom"/>
</dbReference>
<evidence type="ECO:0000256" key="3">
    <source>
        <dbReference type="ARBA" id="ARBA00012438"/>
    </source>
</evidence>
<feature type="transmembrane region" description="Helical" evidence="9">
    <location>
        <begin position="88"/>
        <end position="109"/>
    </location>
</feature>
<evidence type="ECO:0000256" key="9">
    <source>
        <dbReference type="SAM" id="Phobius"/>
    </source>
</evidence>
<dbReference type="SUPFAM" id="SSF47384">
    <property type="entry name" value="Homodimeric domain of signal transducing histidine kinase"/>
    <property type="match status" value="1"/>
</dbReference>
<evidence type="ECO:0000256" key="2">
    <source>
        <dbReference type="ARBA" id="ARBA00004236"/>
    </source>
</evidence>
<comment type="catalytic activity">
    <reaction evidence="1">
        <text>ATP + protein L-histidine = ADP + protein N-phospho-L-histidine.</text>
        <dbReference type="EC" id="2.7.13.3"/>
    </reaction>
</comment>
<dbReference type="InterPro" id="IPR035965">
    <property type="entry name" value="PAS-like_dom_sf"/>
</dbReference>
<feature type="region of interest" description="Disordered" evidence="8">
    <location>
        <begin position="1"/>
        <end position="30"/>
    </location>
</feature>
<dbReference type="EMBL" id="JACXZS010000002">
    <property type="protein sequence ID" value="MBD3940785.1"/>
    <property type="molecule type" value="Genomic_DNA"/>
</dbReference>
<sequence>MSADTPGRTGTPGVRPRTHAPAPDAADRTRGRTATLNQLLLAAVVFVLGVLVAIGPFRGDPVMFFVGLVVVVVVTAATLVVPWNRMPYGWVAVVPAVDILAITIMQIAAPDSVLGLLWIFPTTWLAGGFGMLGLFGVIVAIAGVISVLTVQSATEVTYRTFLLPLVLIAVATTSHLNAWRSDAQRTLLAKQSQLLRSILDRTRRQEQIVTEVLDAVDFGVVRIAPDGRIAVTNEAHGRLQQGIEPDDSAEAAAFRDDGTTPLPAAELPLERARRGEVFDDLVVWFGGEPGPRRALTTAARRLTDPGGEDAGAIVVSRDVTAELTALRARDELVASVSHELRTPLTSILGYLDLAIEDPGTPAHVRDGLDIAERNAERLLRIVADILAASSSSSASVEASLVPQLLDLQDLVRAAAADAVPRAAARAITVDTTGLESASAWADALRMRQVVDNLVSNAIAYNKDGGTVYVGTTSDGTSSWILVRDTGAGISEADRSRLFQRFYKAGSERRAGTGLGLAITRDIVRAHGGELGLHSAVGVGSTFIVKLPATAPEGDR</sequence>
<name>A0ABR8NJD3_9MICO</name>
<dbReference type="InterPro" id="IPR005467">
    <property type="entry name" value="His_kinase_dom"/>
</dbReference>
<dbReference type="InterPro" id="IPR036890">
    <property type="entry name" value="HATPase_C_sf"/>
</dbReference>
<evidence type="ECO:0000256" key="6">
    <source>
        <dbReference type="ARBA" id="ARBA00022777"/>
    </source>
</evidence>
<comment type="caution">
    <text evidence="11">The sequence shown here is derived from an EMBL/GenBank/DDBJ whole genome shotgun (WGS) entry which is preliminary data.</text>
</comment>
<gene>
    <name evidence="11" type="ORF">IF188_03600</name>
</gene>
<reference evidence="11 12" key="1">
    <citation type="submission" date="2020-09" db="EMBL/GenBank/DDBJ databases">
        <title>Isolation and identification of active actinomycetes.</title>
        <authorList>
            <person name="Li X."/>
        </authorList>
    </citation>
    <scope>NUCLEOTIDE SEQUENCE [LARGE SCALE GENOMIC DNA]</scope>
    <source>
        <strain evidence="11 12">NEAU-LLC</strain>
    </source>
</reference>
<keyword evidence="12" id="KW-1185">Reference proteome</keyword>
<dbReference type="InterPro" id="IPR003661">
    <property type="entry name" value="HisK_dim/P_dom"/>
</dbReference>
<evidence type="ECO:0000256" key="7">
    <source>
        <dbReference type="ARBA" id="ARBA00023012"/>
    </source>
</evidence>
<feature type="transmembrane region" description="Helical" evidence="9">
    <location>
        <begin position="161"/>
        <end position="179"/>
    </location>
</feature>
<evidence type="ECO:0000313" key="12">
    <source>
        <dbReference type="Proteomes" id="UP000598426"/>
    </source>
</evidence>
<keyword evidence="4" id="KW-0597">Phosphoprotein</keyword>
<dbReference type="Pfam" id="PF00512">
    <property type="entry name" value="HisKA"/>
    <property type="match status" value="1"/>
</dbReference>
<dbReference type="CDD" id="cd00075">
    <property type="entry name" value="HATPase"/>
    <property type="match status" value="1"/>
</dbReference>
<dbReference type="RefSeq" id="WP_191170431.1">
    <property type="nucleotide sequence ID" value="NZ_JACXZS010000002.1"/>
</dbReference>
<feature type="domain" description="Histidine kinase" evidence="10">
    <location>
        <begin position="335"/>
        <end position="550"/>
    </location>
</feature>
<keyword evidence="9" id="KW-0472">Membrane</keyword>
<dbReference type="InterPro" id="IPR036097">
    <property type="entry name" value="HisK_dim/P_sf"/>
</dbReference>
<feature type="transmembrane region" description="Helical" evidence="9">
    <location>
        <begin position="39"/>
        <end position="57"/>
    </location>
</feature>
<dbReference type="Gene3D" id="1.10.287.130">
    <property type="match status" value="1"/>
</dbReference>